<keyword evidence="4" id="KW-1003">Cell membrane</keyword>
<proteinExistence type="inferred from homology"/>
<evidence type="ECO:0000256" key="7">
    <source>
        <dbReference type="ARBA" id="ARBA00022989"/>
    </source>
</evidence>
<evidence type="ECO:0000256" key="3">
    <source>
        <dbReference type="ARBA" id="ARBA00022448"/>
    </source>
</evidence>
<evidence type="ECO:0000256" key="10">
    <source>
        <dbReference type="SAM" id="MobiDB-lite"/>
    </source>
</evidence>
<dbReference type="PANTHER" id="PTHR30386:SF19">
    <property type="entry name" value="MULTIDRUG EXPORT PROTEIN EMRA-RELATED"/>
    <property type="match status" value="1"/>
</dbReference>
<comment type="subcellular location">
    <subcellularLocation>
        <location evidence="1">Cell inner membrane</location>
        <topology evidence="1">Single-pass membrane protein</topology>
    </subcellularLocation>
</comment>
<evidence type="ECO:0000256" key="4">
    <source>
        <dbReference type="ARBA" id="ARBA00022475"/>
    </source>
</evidence>
<dbReference type="RefSeq" id="WP_087278167.1">
    <property type="nucleotide sequence ID" value="NZ_CP021455.1"/>
</dbReference>
<dbReference type="GO" id="GO:0046677">
    <property type="term" value="P:response to antibiotic"/>
    <property type="evidence" value="ECO:0007669"/>
    <property type="project" value="UniProtKB-ARBA"/>
</dbReference>
<dbReference type="KEGG" id="cser:CCO03_05250"/>
<name>A0A1Y0EL38_9BURK</name>
<feature type="compositionally biased region" description="Low complexity" evidence="10">
    <location>
        <begin position="360"/>
        <end position="390"/>
    </location>
</feature>
<accession>A0A1Y0EL38</accession>
<dbReference type="GO" id="GO:0005886">
    <property type="term" value="C:plasma membrane"/>
    <property type="evidence" value="ECO:0007669"/>
    <property type="project" value="UniProtKB-SubCell"/>
</dbReference>
<reference evidence="14 15" key="1">
    <citation type="submission" date="2017-05" db="EMBL/GenBank/DDBJ databases">
        <authorList>
            <person name="Song R."/>
            <person name="Chenine A.L."/>
            <person name="Ruprecht R.M."/>
        </authorList>
    </citation>
    <scope>NUCLEOTIDE SEQUENCE [LARGE SCALE GENOMIC DNA]</scope>
    <source>
        <strain evidence="14 15">DSM 26136</strain>
    </source>
</reference>
<comment type="similarity">
    <text evidence="2">Belongs to the membrane fusion protein (MFP) (TC 8.A.1) family.</text>
</comment>
<dbReference type="Gene3D" id="2.40.50.100">
    <property type="match status" value="1"/>
</dbReference>
<keyword evidence="5" id="KW-0997">Cell inner membrane</keyword>
<feature type="coiled-coil region" evidence="9">
    <location>
        <begin position="88"/>
        <end position="150"/>
    </location>
</feature>
<dbReference type="OrthoDB" id="9811754at2"/>
<evidence type="ECO:0000313" key="14">
    <source>
        <dbReference type="EMBL" id="ARU04161.1"/>
    </source>
</evidence>
<sequence length="431" mass="44999">MSDSTLSPEAPRARKRGLVMLGTAVVLAGAAWGVYSWLHGRHVESTDNAYVGGNVVQITSQVSGTVIGIYADNNDTVTLGQPLLKLDATDAKVNLMQAEAQLAQAVRNVRGLFANTTTLQSQIAARQADLARMQSDLSKAEADVKRRETLVKLGAVGREEFDHSTAGVASSRSALEAARAAVQTARDQLAASRVNIDGTDVASHPDVQRAAASLHAAYLALLRAELPAPIDGQVSQRNVQVGQRIEPGSALMSVVSLNDLWVDANFKESQLGEIRIGQAVTLFSDVYGKDVVYHGKVTGLGAGTGSAFSLLPAQNATGNWIKIVQRVPVRISLDPRDLQAHPLRIGLSMTATVDTRDTGSDAQAAVTATPAPTASDAASAAAPVHAGSAPLPSGTAPGHRPVASTAVYDAMDQAADEHVQAIIRANLRGAP</sequence>
<dbReference type="AlphaFoldDB" id="A0A1Y0EL38"/>
<keyword evidence="6 11" id="KW-0812">Transmembrane</keyword>
<evidence type="ECO:0000256" key="8">
    <source>
        <dbReference type="ARBA" id="ARBA00023136"/>
    </source>
</evidence>
<evidence type="ECO:0000256" key="1">
    <source>
        <dbReference type="ARBA" id="ARBA00004377"/>
    </source>
</evidence>
<dbReference type="FunFam" id="2.40.30.170:FF:000003">
    <property type="entry name" value="Multidrug resistance protein A"/>
    <property type="match status" value="1"/>
</dbReference>
<dbReference type="PANTHER" id="PTHR30386">
    <property type="entry name" value="MEMBRANE FUSION SUBUNIT OF EMRAB-TOLC MULTIDRUG EFFLUX PUMP"/>
    <property type="match status" value="1"/>
</dbReference>
<evidence type="ECO:0000256" key="5">
    <source>
        <dbReference type="ARBA" id="ARBA00022519"/>
    </source>
</evidence>
<dbReference type="EMBL" id="CP021455">
    <property type="protein sequence ID" value="ARU04161.1"/>
    <property type="molecule type" value="Genomic_DNA"/>
</dbReference>
<dbReference type="SUPFAM" id="SSF111369">
    <property type="entry name" value="HlyD-like secretion proteins"/>
    <property type="match status" value="1"/>
</dbReference>
<dbReference type="InterPro" id="IPR058633">
    <property type="entry name" value="EmrA/FarA_HH"/>
</dbReference>
<evidence type="ECO:0000259" key="13">
    <source>
        <dbReference type="Pfam" id="PF25963"/>
    </source>
</evidence>
<dbReference type="InterPro" id="IPR058634">
    <property type="entry name" value="AaeA-lik-b-barrel"/>
</dbReference>
<dbReference type="Proteomes" id="UP000196138">
    <property type="component" value="Chromosome"/>
</dbReference>
<dbReference type="Pfam" id="PF25885">
    <property type="entry name" value="HH_EMRA"/>
    <property type="match status" value="1"/>
</dbReference>
<dbReference type="InterPro" id="IPR050739">
    <property type="entry name" value="MFP"/>
</dbReference>
<dbReference type="Gene3D" id="1.10.287.470">
    <property type="entry name" value="Helix hairpin bin"/>
    <property type="match status" value="1"/>
</dbReference>
<keyword evidence="15" id="KW-1185">Reference proteome</keyword>
<keyword evidence="7 11" id="KW-1133">Transmembrane helix</keyword>
<organism evidence="14 15">
    <name type="scientific">Comamonas serinivorans</name>
    <dbReference type="NCBI Taxonomy" id="1082851"/>
    <lineage>
        <taxon>Bacteria</taxon>
        <taxon>Pseudomonadati</taxon>
        <taxon>Pseudomonadota</taxon>
        <taxon>Betaproteobacteria</taxon>
        <taxon>Burkholderiales</taxon>
        <taxon>Comamonadaceae</taxon>
        <taxon>Comamonas</taxon>
    </lineage>
</organism>
<dbReference type="Gene3D" id="2.40.30.170">
    <property type="match status" value="1"/>
</dbReference>
<keyword evidence="3" id="KW-0813">Transport</keyword>
<evidence type="ECO:0000256" key="6">
    <source>
        <dbReference type="ARBA" id="ARBA00022692"/>
    </source>
</evidence>
<dbReference type="Pfam" id="PF25963">
    <property type="entry name" value="Beta-barrel_AAEA"/>
    <property type="match status" value="1"/>
</dbReference>
<evidence type="ECO:0000256" key="11">
    <source>
        <dbReference type="SAM" id="Phobius"/>
    </source>
</evidence>
<evidence type="ECO:0000256" key="2">
    <source>
        <dbReference type="ARBA" id="ARBA00009477"/>
    </source>
</evidence>
<evidence type="ECO:0000256" key="9">
    <source>
        <dbReference type="SAM" id="Coils"/>
    </source>
</evidence>
<gene>
    <name evidence="14" type="ORF">CCO03_05250</name>
</gene>
<feature type="domain" description="p-hydroxybenzoic acid efflux pump subunit AaeA-like beta-barrel" evidence="13">
    <location>
        <begin position="261"/>
        <end position="353"/>
    </location>
</feature>
<feature type="region of interest" description="Disordered" evidence="10">
    <location>
        <begin position="356"/>
        <end position="400"/>
    </location>
</feature>
<feature type="transmembrane region" description="Helical" evidence="11">
    <location>
        <begin position="18"/>
        <end position="38"/>
    </location>
</feature>
<dbReference type="GO" id="GO:0015721">
    <property type="term" value="P:bile acid and bile salt transport"/>
    <property type="evidence" value="ECO:0007669"/>
    <property type="project" value="UniProtKB-ARBA"/>
</dbReference>
<feature type="domain" description="Multidrug export protein EmrA/FarA alpha-helical hairpin" evidence="12">
    <location>
        <begin position="89"/>
        <end position="223"/>
    </location>
</feature>
<evidence type="ECO:0000313" key="15">
    <source>
        <dbReference type="Proteomes" id="UP000196138"/>
    </source>
</evidence>
<protein>
    <submittedName>
        <fullName evidence="14">EmrA/EmrK family multidrug efflux transporter periplasmic adaptor subunit</fullName>
    </submittedName>
</protein>
<dbReference type="SUPFAM" id="SSF56954">
    <property type="entry name" value="Outer membrane efflux proteins (OEP)"/>
    <property type="match status" value="1"/>
</dbReference>
<keyword evidence="8 11" id="KW-0472">Membrane</keyword>
<evidence type="ECO:0000259" key="12">
    <source>
        <dbReference type="Pfam" id="PF25885"/>
    </source>
</evidence>
<keyword evidence="9" id="KW-0175">Coiled coil</keyword>
<dbReference type="GO" id="GO:1990961">
    <property type="term" value="P:xenobiotic detoxification by transmembrane export across the plasma membrane"/>
    <property type="evidence" value="ECO:0007669"/>
    <property type="project" value="UniProtKB-ARBA"/>
</dbReference>